<dbReference type="InParanoid" id="A0A1B7N2M4"/>
<proteinExistence type="predicted"/>
<sequence length="115" mass="12719">VQGINPTGASEISGYQLSETSLSQWSFNTVTQTIQLGIATILIVEYSFFLSQQGNQKPGHLVELAAAAYTERKTAAVVEKAVKDILHQDDGDDMKLCKMIIDIILQNRMSKVFEE</sequence>
<keyword evidence="2" id="KW-1185">Reference proteome</keyword>
<evidence type="ECO:0000313" key="2">
    <source>
        <dbReference type="Proteomes" id="UP000092154"/>
    </source>
</evidence>
<dbReference type="AlphaFoldDB" id="A0A1B7N2M4"/>
<dbReference type="OrthoDB" id="2662781at2759"/>
<organism evidence="1 2">
    <name type="scientific">Rhizopogon vinicolor AM-OR11-026</name>
    <dbReference type="NCBI Taxonomy" id="1314800"/>
    <lineage>
        <taxon>Eukaryota</taxon>
        <taxon>Fungi</taxon>
        <taxon>Dikarya</taxon>
        <taxon>Basidiomycota</taxon>
        <taxon>Agaricomycotina</taxon>
        <taxon>Agaricomycetes</taxon>
        <taxon>Agaricomycetidae</taxon>
        <taxon>Boletales</taxon>
        <taxon>Suillineae</taxon>
        <taxon>Rhizopogonaceae</taxon>
        <taxon>Rhizopogon</taxon>
    </lineage>
</organism>
<protein>
    <submittedName>
        <fullName evidence="1">Uncharacterized protein</fullName>
    </submittedName>
</protein>
<feature type="non-terminal residue" evidence="1">
    <location>
        <position position="1"/>
    </location>
</feature>
<gene>
    <name evidence="1" type="ORF">K503DRAFT_110525</name>
</gene>
<reference evidence="1 2" key="1">
    <citation type="submission" date="2016-06" db="EMBL/GenBank/DDBJ databases">
        <title>Comparative genomics of the ectomycorrhizal sister species Rhizopogon vinicolor and Rhizopogon vesiculosus (Basidiomycota: Boletales) reveals a divergence of the mating type B locus.</title>
        <authorList>
            <consortium name="DOE Joint Genome Institute"/>
            <person name="Mujic A.B."/>
            <person name="Kuo A."/>
            <person name="Tritt A."/>
            <person name="Lipzen A."/>
            <person name="Chen C."/>
            <person name="Johnson J."/>
            <person name="Sharma A."/>
            <person name="Barry K."/>
            <person name="Grigoriev I.V."/>
            <person name="Spatafora J.W."/>
        </authorList>
    </citation>
    <scope>NUCLEOTIDE SEQUENCE [LARGE SCALE GENOMIC DNA]</scope>
    <source>
        <strain evidence="1 2">AM-OR11-026</strain>
    </source>
</reference>
<evidence type="ECO:0000313" key="1">
    <source>
        <dbReference type="EMBL" id="OAX39097.1"/>
    </source>
</evidence>
<dbReference type="EMBL" id="KV448262">
    <property type="protein sequence ID" value="OAX39097.1"/>
    <property type="molecule type" value="Genomic_DNA"/>
</dbReference>
<accession>A0A1B7N2M4</accession>
<name>A0A1B7N2M4_9AGAM</name>
<dbReference type="Proteomes" id="UP000092154">
    <property type="component" value="Unassembled WGS sequence"/>
</dbReference>